<name>A0A4D6HBS4_9EURY</name>
<dbReference type="GeneID" id="39848176"/>
<dbReference type="Proteomes" id="UP000296706">
    <property type="component" value="Chromosome"/>
</dbReference>
<gene>
    <name evidence="2" type="ORF">DV733_09890</name>
</gene>
<evidence type="ECO:0000256" key="1">
    <source>
        <dbReference type="SAM" id="Phobius"/>
    </source>
</evidence>
<dbReference type="KEGG" id="hsn:DV733_09890"/>
<dbReference type="InterPro" id="IPR055958">
    <property type="entry name" value="DUF7536"/>
</dbReference>
<accession>A0A4D6HBS4</accession>
<dbReference type="Pfam" id="PF24380">
    <property type="entry name" value="DUF7536"/>
    <property type="match status" value="1"/>
</dbReference>
<proteinExistence type="predicted"/>
<keyword evidence="1" id="KW-0472">Membrane</keyword>
<dbReference type="EMBL" id="CP031310">
    <property type="protein sequence ID" value="QCC51534.1"/>
    <property type="molecule type" value="Genomic_DNA"/>
</dbReference>
<reference evidence="2 3" key="1">
    <citation type="journal article" date="2019" name="Nat. Commun.">
        <title>A new type of DNA phosphorothioation-based antiviral system in archaea.</title>
        <authorList>
            <person name="Xiong L."/>
            <person name="Liu S."/>
            <person name="Chen S."/>
            <person name="Xiao Y."/>
            <person name="Zhu B."/>
            <person name="Gao Y."/>
            <person name="Zhang Y."/>
            <person name="Chen B."/>
            <person name="Luo J."/>
            <person name="Deng Z."/>
            <person name="Chen X."/>
            <person name="Wang L."/>
            <person name="Chen S."/>
        </authorList>
    </citation>
    <scope>NUCLEOTIDE SEQUENCE [LARGE SCALE GENOMIC DNA]</scope>
    <source>
        <strain evidence="2 3">CBA1105</strain>
    </source>
</reference>
<sequence>MSNDRAESGRARFLDALNVRKHALQGFVFATVVTIVVFATFVGLPSEAGFGSSVWYVGLALSLLLALGALVTTILVALRARRLAKDL</sequence>
<keyword evidence="1" id="KW-0812">Transmembrane</keyword>
<feature type="transmembrane region" description="Helical" evidence="1">
    <location>
        <begin position="22"/>
        <end position="42"/>
    </location>
</feature>
<organism evidence="2 3">
    <name type="scientific">Halapricum salinum</name>
    <dbReference type="NCBI Taxonomy" id="1457250"/>
    <lineage>
        <taxon>Archaea</taxon>
        <taxon>Methanobacteriati</taxon>
        <taxon>Methanobacteriota</taxon>
        <taxon>Stenosarchaea group</taxon>
        <taxon>Halobacteria</taxon>
        <taxon>Halobacteriales</taxon>
        <taxon>Haloarculaceae</taxon>
        <taxon>Halapricum</taxon>
    </lineage>
</organism>
<keyword evidence="1" id="KW-1133">Transmembrane helix</keyword>
<evidence type="ECO:0000313" key="3">
    <source>
        <dbReference type="Proteomes" id="UP000296706"/>
    </source>
</evidence>
<evidence type="ECO:0000313" key="2">
    <source>
        <dbReference type="EMBL" id="QCC51534.1"/>
    </source>
</evidence>
<protein>
    <submittedName>
        <fullName evidence="2">Uncharacterized protein</fullName>
    </submittedName>
</protein>
<dbReference type="AlphaFoldDB" id="A0A4D6HBS4"/>
<feature type="transmembrane region" description="Helical" evidence="1">
    <location>
        <begin position="54"/>
        <end position="78"/>
    </location>
</feature>
<keyword evidence="3" id="KW-1185">Reference proteome</keyword>
<dbReference type="RefSeq" id="WP_049994855.1">
    <property type="nucleotide sequence ID" value="NZ_CP031310.1"/>
</dbReference>